<organism evidence="3 4">
    <name type="scientific">Radiobacillus deserti</name>
    <dbReference type="NCBI Taxonomy" id="2594883"/>
    <lineage>
        <taxon>Bacteria</taxon>
        <taxon>Bacillati</taxon>
        <taxon>Bacillota</taxon>
        <taxon>Bacilli</taxon>
        <taxon>Bacillales</taxon>
        <taxon>Bacillaceae</taxon>
        <taxon>Radiobacillus</taxon>
    </lineage>
</organism>
<dbReference type="PANTHER" id="PTHR34068">
    <property type="entry name" value="UPF0145 PROTEIN YBJQ"/>
    <property type="match status" value="1"/>
</dbReference>
<accession>A0A516KIV3</accession>
<dbReference type="InterPro" id="IPR002765">
    <property type="entry name" value="UPF0145_YbjQ-like"/>
</dbReference>
<gene>
    <name evidence="3" type="ORF">FN924_14730</name>
</gene>
<evidence type="ECO:0000313" key="4">
    <source>
        <dbReference type="Proteomes" id="UP000315215"/>
    </source>
</evidence>
<dbReference type="SUPFAM" id="SSF117782">
    <property type="entry name" value="YbjQ-like"/>
    <property type="match status" value="1"/>
</dbReference>
<dbReference type="PANTHER" id="PTHR34068:SF2">
    <property type="entry name" value="UPF0145 PROTEIN SCO3412"/>
    <property type="match status" value="1"/>
</dbReference>
<sequence length="109" mass="11958">MIVLTGEHVPGYIVKEIKGPAFGLTVRARGLGKDITAAFKGLVGGEIRQYVEMLEDARKEAMDRMIENAQQMGADAIIMFRFDSGSISQNMSEIVAYGTAVSLEKDESW</sequence>
<evidence type="ECO:0000256" key="2">
    <source>
        <dbReference type="HAMAP-Rule" id="MF_00338"/>
    </source>
</evidence>
<reference evidence="3 4" key="1">
    <citation type="submission" date="2019-07" db="EMBL/GenBank/DDBJ databases">
        <authorList>
            <person name="Li J."/>
        </authorList>
    </citation>
    <scope>NUCLEOTIDE SEQUENCE [LARGE SCALE GENOMIC DNA]</scope>
    <source>
        <strain evidence="3 4">TKL69</strain>
    </source>
</reference>
<protein>
    <recommendedName>
        <fullName evidence="2">UPF0145 protein FN924_14730</fullName>
    </recommendedName>
</protein>
<dbReference type="InterPro" id="IPR035439">
    <property type="entry name" value="UPF0145_dom_sf"/>
</dbReference>
<dbReference type="AlphaFoldDB" id="A0A516KIV3"/>
<comment type="similarity">
    <text evidence="1 2">Belongs to the UPF0145 family.</text>
</comment>
<evidence type="ECO:0000313" key="3">
    <source>
        <dbReference type="EMBL" id="QDP41330.1"/>
    </source>
</evidence>
<dbReference type="Pfam" id="PF01906">
    <property type="entry name" value="YbjQ_1"/>
    <property type="match status" value="1"/>
</dbReference>
<dbReference type="HAMAP" id="MF_00338">
    <property type="entry name" value="UPF0145"/>
    <property type="match status" value="1"/>
</dbReference>
<evidence type="ECO:0000256" key="1">
    <source>
        <dbReference type="ARBA" id="ARBA00010751"/>
    </source>
</evidence>
<dbReference type="RefSeq" id="WP_143895767.1">
    <property type="nucleotide sequence ID" value="NZ_CP041666.1"/>
</dbReference>
<dbReference type="EMBL" id="CP041666">
    <property type="protein sequence ID" value="QDP41330.1"/>
    <property type="molecule type" value="Genomic_DNA"/>
</dbReference>
<dbReference type="OrthoDB" id="9796448at2"/>
<dbReference type="KEGG" id="aqt:FN924_14730"/>
<dbReference type="Gene3D" id="3.30.110.70">
    <property type="entry name" value="Hypothetical protein apc22750. Chain B"/>
    <property type="match status" value="1"/>
</dbReference>
<proteinExistence type="inferred from homology"/>
<dbReference type="Proteomes" id="UP000315215">
    <property type="component" value="Chromosome"/>
</dbReference>
<name>A0A516KIV3_9BACI</name>
<keyword evidence="4" id="KW-1185">Reference proteome</keyword>